<feature type="domain" description="CCDC43 PWI-like" evidence="4">
    <location>
        <begin position="9"/>
        <end position="77"/>
    </location>
</feature>
<evidence type="ECO:0000256" key="1">
    <source>
        <dbReference type="ARBA" id="ARBA00005305"/>
    </source>
</evidence>
<evidence type="ECO:0000313" key="6">
    <source>
        <dbReference type="Proteomes" id="UP000606786"/>
    </source>
</evidence>
<comment type="similarity">
    <text evidence="1">Belongs to the CCDC43 family.</text>
</comment>
<dbReference type="EMBL" id="CAJHJT010000012">
    <property type="protein sequence ID" value="CAD6997346.1"/>
    <property type="molecule type" value="Genomic_DNA"/>
</dbReference>
<dbReference type="Proteomes" id="UP000606786">
    <property type="component" value="Unassembled WGS sequence"/>
</dbReference>
<comment type="caution">
    <text evidence="5">The sequence shown here is derived from an EMBL/GenBank/DDBJ whole genome shotgun (WGS) entry which is preliminary data.</text>
</comment>
<evidence type="ECO:0000256" key="3">
    <source>
        <dbReference type="ARBA" id="ARBA00023054"/>
    </source>
</evidence>
<keyword evidence="3" id="KW-0175">Coiled coil</keyword>
<dbReference type="Pfam" id="PF26091">
    <property type="entry name" value="PWI_CCDC43"/>
    <property type="match status" value="1"/>
</dbReference>
<evidence type="ECO:0000259" key="4">
    <source>
        <dbReference type="Pfam" id="PF26091"/>
    </source>
</evidence>
<dbReference type="InterPro" id="IPR037666">
    <property type="entry name" value="CCDC43"/>
</dbReference>
<dbReference type="PANTHER" id="PTHR31684:SF2">
    <property type="entry name" value="COILED-COIL DOMAIN-CONTAINING PROTEIN 43"/>
    <property type="match status" value="1"/>
</dbReference>
<dbReference type="InterPro" id="IPR058771">
    <property type="entry name" value="PWI_CCDC43"/>
</dbReference>
<gene>
    <name evidence="5" type="ORF">CCAP1982_LOCUS5978</name>
</gene>
<organism evidence="5 6">
    <name type="scientific">Ceratitis capitata</name>
    <name type="common">Mediterranean fruit fly</name>
    <name type="synonym">Tephritis capitata</name>
    <dbReference type="NCBI Taxonomy" id="7213"/>
    <lineage>
        <taxon>Eukaryota</taxon>
        <taxon>Metazoa</taxon>
        <taxon>Ecdysozoa</taxon>
        <taxon>Arthropoda</taxon>
        <taxon>Hexapoda</taxon>
        <taxon>Insecta</taxon>
        <taxon>Pterygota</taxon>
        <taxon>Neoptera</taxon>
        <taxon>Endopterygota</taxon>
        <taxon>Diptera</taxon>
        <taxon>Brachycera</taxon>
        <taxon>Muscomorpha</taxon>
        <taxon>Tephritoidea</taxon>
        <taxon>Tephritidae</taxon>
        <taxon>Ceratitis</taxon>
        <taxon>Ceratitis</taxon>
    </lineage>
</organism>
<accession>A0A811UH96</accession>
<proteinExistence type="inferred from homology"/>
<dbReference type="AlphaFoldDB" id="A0A811UH96"/>
<sequence>MQKSTHPIEFKLWLQEKLKELNTDSDIFGSYIMGILDTDETTDEKREGLNDILSEIITDDLDSVITLILEKWEEAHPKEEDKKLVHIDVNEQLAKLLEAQKCERL</sequence>
<protein>
    <recommendedName>
        <fullName evidence="2">Coiled-coil domain-containing protein 43</fullName>
    </recommendedName>
</protein>
<keyword evidence="6" id="KW-1185">Reference proteome</keyword>
<evidence type="ECO:0000256" key="2">
    <source>
        <dbReference type="ARBA" id="ARBA00016648"/>
    </source>
</evidence>
<evidence type="ECO:0000313" key="5">
    <source>
        <dbReference type="EMBL" id="CAD6997346.1"/>
    </source>
</evidence>
<dbReference type="OrthoDB" id="2187466at2759"/>
<name>A0A811UH96_CERCA</name>
<reference evidence="5" key="1">
    <citation type="submission" date="2020-11" db="EMBL/GenBank/DDBJ databases">
        <authorList>
            <person name="Whitehead M."/>
        </authorList>
    </citation>
    <scope>NUCLEOTIDE SEQUENCE</scope>
    <source>
        <strain evidence="5">EGII</strain>
    </source>
</reference>
<dbReference type="PANTHER" id="PTHR31684">
    <property type="entry name" value="COILED-COIL DOMAIN-CONTAINING PROTEIN 43"/>
    <property type="match status" value="1"/>
</dbReference>